<proteinExistence type="predicted"/>
<protein>
    <submittedName>
        <fullName evidence="1">Uncharacterized protein</fullName>
    </submittedName>
</protein>
<reference evidence="1" key="1">
    <citation type="submission" date="2018-06" db="EMBL/GenBank/DDBJ databases">
        <authorList>
            <consortium name="Pathogen Informatics"/>
            <person name="Doyle S."/>
        </authorList>
    </citation>
    <scope>NUCLEOTIDE SEQUENCE</scope>
    <source>
        <strain evidence="1">NCTC13307</strain>
    </source>
</reference>
<organism evidence="1">
    <name type="scientific">Clostridioides difficile</name>
    <name type="common">Peptoclostridium difficile</name>
    <dbReference type="NCBI Taxonomy" id="1496"/>
    <lineage>
        <taxon>Bacteria</taxon>
        <taxon>Bacillati</taxon>
        <taxon>Bacillota</taxon>
        <taxon>Clostridia</taxon>
        <taxon>Peptostreptococcales</taxon>
        <taxon>Peptostreptococcaceae</taxon>
        <taxon>Clostridioides</taxon>
    </lineage>
</organism>
<name>A0A381I5N7_CLODI</name>
<sequence>MDNLIRILILAVIGGFIGLCYECSCYKTDI</sequence>
<evidence type="ECO:0000313" key="1">
    <source>
        <dbReference type="EMBL" id="SUY21391.1"/>
    </source>
</evidence>
<dbReference type="EMBL" id="UFWD01000001">
    <property type="protein sequence ID" value="SUY21391.1"/>
    <property type="molecule type" value="Genomic_DNA"/>
</dbReference>
<dbReference type="AlphaFoldDB" id="A0A381I5N7"/>
<gene>
    <name evidence="1" type="ORF">NCTC13307_00658</name>
</gene>
<accession>A0A381I5N7</accession>